<dbReference type="InterPro" id="IPR011010">
    <property type="entry name" value="DNA_brk_join_enz"/>
</dbReference>
<dbReference type="InterPro" id="IPR013762">
    <property type="entry name" value="Integrase-like_cat_sf"/>
</dbReference>
<feature type="active site" description="O-(3'-phospho-DNA)-tyrosine intermediate" evidence="10">
    <location>
        <position position="281"/>
    </location>
</feature>
<keyword evidence="4 10" id="KW-0132">Cell division</keyword>
<dbReference type="InterPro" id="IPR004107">
    <property type="entry name" value="Integrase_SAM-like_N"/>
</dbReference>
<evidence type="ECO:0000256" key="3">
    <source>
        <dbReference type="ARBA" id="ARBA00022490"/>
    </source>
</evidence>
<feature type="active site" evidence="10">
    <location>
        <position position="151"/>
    </location>
</feature>
<dbReference type="Pfam" id="PF00589">
    <property type="entry name" value="Phage_integrase"/>
    <property type="match status" value="1"/>
</dbReference>
<dbReference type="HAMAP" id="MF_01808">
    <property type="entry name" value="Recomb_XerC_XerD"/>
    <property type="match status" value="1"/>
</dbReference>
<feature type="domain" description="Tyr recombinase" evidence="11">
    <location>
        <begin position="111"/>
        <end position="294"/>
    </location>
</feature>
<dbReference type="Gene3D" id="1.10.150.130">
    <property type="match status" value="1"/>
</dbReference>
<comment type="similarity">
    <text evidence="10">Belongs to the 'phage' integrase family. XerC subfamily.</text>
</comment>
<comment type="function">
    <text evidence="10">Site-specific tyrosine recombinase, which acts by catalyzing the cutting and rejoining of the recombining DNA molecules. The XerC-XerD complex is essential to convert dimers of the bacterial chromosome into monomers to permit their segregation at cell division. It also contributes to the segregational stability of plasmids.</text>
</comment>
<sequence>MQNRWQPLFRSFEAYLKLTRGYSEHTLTAYRSDLEKLPAYLDLRGWNIGVGEIECLHLDGFLQQLAELGLAARSQARLVSALKTFFAFLVDERVIDRDPTELLRAPKLGRKIPEVLTYPEIRALLGAIDLSTDHGMRDRALLETLYACGLRVSEATGLRLSDLYLEQEFVRVTGKGNKERLVPIGPTAVKHLEIYLRHVREALPVIRDKNIVFLNRRGGALSRVSVFTAVKKYAAEAGIDKRVSPHTFRHSFATHLIEGGADLRAVQELLGHESILTTEIYTHLDTDFLRETILSFHPANRN</sequence>
<dbReference type="NCBIfam" id="TIGR02225">
    <property type="entry name" value="recomb_XerD"/>
    <property type="match status" value="1"/>
</dbReference>
<evidence type="ECO:0000256" key="2">
    <source>
        <dbReference type="ARBA" id="ARBA00010450"/>
    </source>
</evidence>
<dbReference type="InterPro" id="IPR011932">
    <property type="entry name" value="Recomb_XerD"/>
</dbReference>
<comment type="subunit">
    <text evidence="10">Forms a cyclic heterotetrameric complex composed of two molecules of XerC and two molecules of XerD.</text>
</comment>
<keyword evidence="8 10" id="KW-0233">DNA recombination</keyword>
<dbReference type="RefSeq" id="WP_136460608.1">
    <property type="nucleotide sequence ID" value="NZ_SRSF01000014.1"/>
</dbReference>
<dbReference type="InterPro" id="IPR010998">
    <property type="entry name" value="Integrase_recombinase_N"/>
</dbReference>
<dbReference type="Pfam" id="PF02899">
    <property type="entry name" value="Phage_int_SAM_1"/>
    <property type="match status" value="1"/>
</dbReference>
<dbReference type="SUPFAM" id="SSF56349">
    <property type="entry name" value="DNA breaking-rejoining enzymes"/>
    <property type="match status" value="1"/>
</dbReference>
<comment type="subcellular location">
    <subcellularLocation>
        <location evidence="1 10">Cytoplasm</location>
    </subcellularLocation>
</comment>
<dbReference type="AlphaFoldDB" id="A0A4S4N8M9"/>
<dbReference type="EMBL" id="SRSF01000014">
    <property type="protein sequence ID" value="THH34915.1"/>
    <property type="molecule type" value="Genomic_DNA"/>
</dbReference>
<name>A0A4S4N8M9_9BACT</name>
<dbReference type="GO" id="GO:0006313">
    <property type="term" value="P:DNA transposition"/>
    <property type="evidence" value="ECO:0007669"/>
    <property type="project" value="UniProtKB-UniRule"/>
</dbReference>
<dbReference type="GO" id="GO:0003677">
    <property type="term" value="F:DNA binding"/>
    <property type="evidence" value="ECO:0007669"/>
    <property type="project" value="UniProtKB-UniRule"/>
</dbReference>
<feature type="active site" evidence="10">
    <location>
        <position position="249"/>
    </location>
</feature>
<evidence type="ECO:0000313" key="14">
    <source>
        <dbReference type="Proteomes" id="UP000308528"/>
    </source>
</evidence>
<keyword evidence="6 10" id="KW-0229">DNA integration</keyword>
<dbReference type="PANTHER" id="PTHR30349">
    <property type="entry name" value="PHAGE INTEGRASE-RELATED"/>
    <property type="match status" value="1"/>
</dbReference>
<comment type="caution">
    <text evidence="13">The sequence shown here is derived from an EMBL/GenBank/DDBJ whole genome shotgun (WGS) entry which is preliminary data.</text>
</comment>
<dbReference type="OrthoDB" id="9801717at2"/>
<accession>A0A4S4N8M9</accession>
<dbReference type="InterPro" id="IPR050090">
    <property type="entry name" value="Tyrosine_recombinase_XerCD"/>
</dbReference>
<evidence type="ECO:0000259" key="11">
    <source>
        <dbReference type="PROSITE" id="PS51898"/>
    </source>
</evidence>
<comment type="similarity">
    <text evidence="2">Belongs to the 'phage' integrase family. XerD subfamily.</text>
</comment>
<evidence type="ECO:0000256" key="6">
    <source>
        <dbReference type="ARBA" id="ARBA00022908"/>
    </source>
</evidence>
<proteinExistence type="inferred from homology"/>
<feature type="active site" evidence="10">
    <location>
        <position position="246"/>
    </location>
</feature>
<evidence type="ECO:0000256" key="5">
    <source>
        <dbReference type="ARBA" id="ARBA00022829"/>
    </source>
</evidence>
<evidence type="ECO:0000256" key="4">
    <source>
        <dbReference type="ARBA" id="ARBA00022618"/>
    </source>
</evidence>
<reference evidence="13 14" key="1">
    <citation type="submission" date="2019-04" db="EMBL/GenBank/DDBJ databases">
        <title>Lewinella litorea sp. nov., isolated from a marine sand.</title>
        <authorList>
            <person name="Yoon J.-H."/>
        </authorList>
    </citation>
    <scope>NUCLEOTIDE SEQUENCE [LARGE SCALE GENOMIC DNA]</scope>
    <source>
        <strain evidence="13 14">HSMS-39</strain>
    </source>
</reference>
<evidence type="ECO:0000259" key="12">
    <source>
        <dbReference type="PROSITE" id="PS51900"/>
    </source>
</evidence>
<evidence type="ECO:0000256" key="10">
    <source>
        <dbReference type="HAMAP-Rule" id="MF_01808"/>
    </source>
</evidence>
<evidence type="ECO:0000256" key="9">
    <source>
        <dbReference type="ARBA" id="ARBA00023306"/>
    </source>
</evidence>
<dbReference type="Proteomes" id="UP000308528">
    <property type="component" value="Unassembled WGS sequence"/>
</dbReference>
<keyword evidence="9 10" id="KW-0131">Cell cycle</keyword>
<feature type="active site" evidence="10">
    <location>
        <position position="272"/>
    </location>
</feature>
<evidence type="ECO:0000313" key="13">
    <source>
        <dbReference type="EMBL" id="THH34915.1"/>
    </source>
</evidence>
<evidence type="ECO:0000256" key="1">
    <source>
        <dbReference type="ARBA" id="ARBA00004496"/>
    </source>
</evidence>
<dbReference type="Gene3D" id="1.10.443.10">
    <property type="entry name" value="Intergrase catalytic core"/>
    <property type="match status" value="1"/>
</dbReference>
<dbReference type="GO" id="GO:0051301">
    <property type="term" value="P:cell division"/>
    <property type="evidence" value="ECO:0007669"/>
    <property type="project" value="UniProtKB-KW"/>
</dbReference>
<dbReference type="NCBIfam" id="NF001399">
    <property type="entry name" value="PRK00283.1"/>
    <property type="match status" value="1"/>
</dbReference>
<evidence type="ECO:0000256" key="8">
    <source>
        <dbReference type="ARBA" id="ARBA00023172"/>
    </source>
</evidence>
<keyword evidence="7 10" id="KW-0238">DNA-binding</keyword>
<dbReference type="PANTHER" id="PTHR30349:SF81">
    <property type="entry name" value="TYROSINE RECOMBINASE XERC"/>
    <property type="match status" value="1"/>
</dbReference>
<dbReference type="GO" id="GO:0007059">
    <property type="term" value="P:chromosome segregation"/>
    <property type="evidence" value="ECO:0007669"/>
    <property type="project" value="UniProtKB-UniRule"/>
</dbReference>
<keyword evidence="5 10" id="KW-0159">Chromosome partition</keyword>
<dbReference type="PROSITE" id="PS51900">
    <property type="entry name" value="CB"/>
    <property type="match status" value="1"/>
</dbReference>
<organism evidence="13 14">
    <name type="scientific">Neolewinella litorea</name>
    <dbReference type="NCBI Taxonomy" id="2562452"/>
    <lineage>
        <taxon>Bacteria</taxon>
        <taxon>Pseudomonadati</taxon>
        <taxon>Bacteroidota</taxon>
        <taxon>Saprospiria</taxon>
        <taxon>Saprospirales</taxon>
        <taxon>Lewinellaceae</taxon>
        <taxon>Neolewinella</taxon>
    </lineage>
</organism>
<dbReference type="PROSITE" id="PS51898">
    <property type="entry name" value="TYR_RECOMBINASE"/>
    <property type="match status" value="1"/>
</dbReference>
<keyword evidence="14" id="KW-1185">Reference proteome</keyword>
<feature type="active site" evidence="10">
    <location>
        <position position="175"/>
    </location>
</feature>
<dbReference type="InterPro" id="IPR002104">
    <property type="entry name" value="Integrase_catalytic"/>
</dbReference>
<protein>
    <recommendedName>
        <fullName evidence="10">Tyrosine recombinase XerC</fullName>
    </recommendedName>
</protein>
<feature type="domain" description="Core-binding (CB)" evidence="12">
    <location>
        <begin position="3"/>
        <end position="90"/>
    </location>
</feature>
<keyword evidence="3 10" id="KW-0963">Cytoplasm</keyword>
<dbReference type="InterPro" id="IPR044068">
    <property type="entry name" value="CB"/>
</dbReference>
<dbReference type="GO" id="GO:0005737">
    <property type="term" value="C:cytoplasm"/>
    <property type="evidence" value="ECO:0007669"/>
    <property type="project" value="UniProtKB-SubCell"/>
</dbReference>
<gene>
    <name evidence="13" type="primary">xerD</name>
    <name evidence="10" type="synonym">xerC</name>
    <name evidence="13" type="ORF">E4021_17115</name>
</gene>
<evidence type="ECO:0000256" key="7">
    <source>
        <dbReference type="ARBA" id="ARBA00023125"/>
    </source>
</evidence>
<dbReference type="CDD" id="cd00798">
    <property type="entry name" value="INT_XerDC_C"/>
    <property type="match status" value="1"/>
</dbReference>
<dbReference type="GO" id="GO:0009037">
    <property type="term" value="F:tyrosine-based site-specific recombinase activity"/>
    <property type="evidence" value="ECO:0007669"/>
    <property type="project" value="UniProtKB-UniRule"/>
</dbReference>
<dbReference type="InterPro" id="IPR023009">
    <property type="entry name" value="Tyrosine_recombinase_XerC/XerD"/>
</dbReference>